<sequence length="65" mass="7126">MSAPSLTPTRYPEPECRSCRALLDGRGLCPSCDRRAVRVELSPACPDCGRAGCDGGLENCWARWR</sequence>
<evidence type="ECO:0000313" key="1">
    <source>
        <dbReference type="EMBL" id="MFC5846692.1"/>
    </source>
</evidence>
<evidence type="ECO:0008006" key="3">
    <source>
        <dbReference type="Google" id="ProtNLM"/>
    </source>
</evidence>
<protein>
    <recommendedName>
        <fullName evidence="3">DZANK-type domain-containing protein</fullName>
    </recommendedName>
</protein>
<dbReference type="RefSeq" id="WP_380044933.1">
    <property type="nucleotide sequence ID" value="NZ_JBHSOH010000001.1"/>
</dbReference>
<name>A0ABW1DF42_9DEIO</name>
<evidence type="ECO:0000313" key="2">
    <source>
        <dbReference type="Proteomes" id="UP001595979"/>
    </source>
</evidence>
<gene>
    <name evidence="1" type="ORF">ACFPQ6_00075</name>
</gene>
<comment type="caution">
    <text evidence="1">The sequence shown here is derived from an EMBL/GenBank/DDBJ whole genome shotgun (WGS) entry which is preliminary data.</text>
</comment>
<accession>A0ABW1DF42</accession>
<dbReference type="EMBL" id="JBHSOH010000001">
    <property type="protein sequence ID" value="MFC5846692.1"/>
    <property type="molecule type" value="Genomic_DNA"/>
</dbReference>
<dbReference type="Proteomes" id="UP001595979">
    <property type="component" value="Unassembled WGS sequence"/>
</dbReference>
<keyword evidence="2" id="KW-1185">Reference proteome</keyword>
<proteinExistence type="predicted"/>
<reference evidence="2" key="1">
    <citation type="journal article" date="2019" name="Int. J. Syst. Evol. Microbiol.">
        <title>The Global Catalogue of Microorganisms (GCM) 10K type strain sequencing project: providing services to taxonomists for standard genome sequencing and annotation.</title>
        <authorList>
            <consortium name="The Broad Institute Genomics Platform"/>
            <consortium name="The Broad Institute Genome Sequencing Center for Infectious Disease"/>
            <person name="Wu L."/>
            <person name="Ma J."/>
        </authorList>
    </citation>
    <scope>NUCLEOTIDE SEQUENCE [LARGE SCALE GENOMIC DNA]</scope>
    <source>
        <strain evidence="2">CGMCC 1.15053</strain>
    </source>
</reference>
<organism evidence="1 2">
    <name type="scientific">Deinococcus petrolearius</name>
    <dbReference type="NCBI Taxonomy" id="1751295"/>
    <lineage>
        <taxon>Bacteria</taxon>
        <taxon>Thermotogati</taxon>
        <taxon>Deinococcota</taxon>
        <taxon>Deinococci</taxon>
        <taxon>Deinococcales</taxon>
        <taxon>Deinococcaceae</taxon>
        <taxon>Deinococcus</taxon>
    </lineage>
</organism>